<accession>A0A8J3RF37</accession>
<evidence type="ECO:0000313" key="2">
    <source>
        <dbReference type="Proteomes" id="UP000610966"/>
    </source>
</evidence>
<evidence type="ECO:0000313" key="1">
    <source>
        <dbReference type="EMBL" id="GIH71263.1"/>
    </source>
</evidence>
<proteinExistence type="predicted"/>
<organism evidence="1 2">
    <name type="scientific">Sphaerimonospora thailandensis</name>
    <dbReference type="NCBI Taxonomy" id="795644"/>
    <lineage>
        <taxon>Bacteria</taxon>
        <taxon>Bacillati</taxon>
        <taxon>Actinomycetota</taxon>
        <taxon>Actinomycetes</taxon>
        <taxon>Streptosporangiales</taxon>
        <taxon>Streptosporangiaceae</taxon>
        <taxon>Sphaerimonospora</taxon>
    </lineage>
</organism>
<protein>
    <submittedName>
        <fullName evidence="1">Uncharacterized protein</fullName>
    </submittedName>
</protein>
<dbReference type="Proteomes" id="UP000610966">
    <property type="component" value="Unassembled WGS sequence"/>
</dbReference>
<dbReference type="EMBL" id="BOOG01000033">
    <property type="protein sequence ID" value="GIH71263.1"/>
    <property type="molecule type" value="Genomic_DNA"/>
</dbReference>
<sequence length="82" mass="8832">MVGSVSAFTETEAFAETDAFAGSAAISGSVAVATAMTMPNRLIWWVLQGMGSDPWIRTERYKGCGLGISRQAARRFRAQWGS</sequence>
<dbReference type="AlphaFoldDB" id="A0A8J3RF37"/>
<comment type="caution">
    <text evidence="1">The sequence shown here is derived from an EMBL/GenBank/DDBJ whole genome shotgun (WGS) entry which is preliminary data.</text>
</comment>
<reference evidence="1" key="1">
    <citation type="submission" date="2021-01" db="EMBL/GenBank/DDBJ databases">
        <title>Whole genome shotgun sequence of Sphaerimonospora thailandensis NBRC 107569.</title>
        <authorList>
            <person name="Komaki H."/>
            <person name="Tamura T."/>
        </authorList>
    </citation>
    <scope>NUCLEOTIDE SEQUENCE</scope>
    <source>
        <strain evidence="1">NBRC 107569</strain>
    </source>
</reference>
<gene>
    <name evidence="1" type="ORF">Mth01_35160</name>
</gene>
<keyword evidence="2" id="KW-1185">Reference proteome</keyword>
<name>A0A8J3RF37_9ACTN</name>